<organism evidence="2 3">
    <name type="scientific">Streptomyces albospinus</name>
    <dbReference type="NCBI Taxonomy" id="285515"/>
    <lineage>
        <taxon>Bacteria</taxon>
        <taxon>Bacillati</taxon>
        <taxon>Actinomycetota</taxon>
        <taxon>Actinomycetes</taxon>
        <taxon>Kitasatosporales</taxon>
        <taxon>Streptomycetaceae</taxon>
        <taxon>Streptomyces</taxon>
    </lineage>
</organism>
<feature type="compositionally biased region" description="Polar residues" evidence="1">
    <location>
        <begin position="83"/>
        <end position="92"/>
    </location>
</feature>
<keyword evidence="3" id="KW-1185">Reference proteome</keyword>
<protein>
    <submittedName>
        <fullName evidence="2">Uncharacterized protein</fullName>
    </submittedName>
</protein>
<evidence type="ECO:0000313" key="2">
    <source>
        <dbReference type="EMBL" id="GGU68490.1"/>
    </source>
</evidence>
<reference evidence="3" key="1">
    <citation type="journal article" date="2019" name="Int. J. Syst. Evol. Microbiol.">
        <title>The Global Catalogue of Microorganisms (GCM) 10K type strain sequencing project: providing services to taxonomists for standard genome sequencing and annotation.</title>
        <authorList>
            <consortium name="The Broad Institute Genomics Platform"/>
            <consortium name="The Broad Institute Genome Sequencing Center for Infectious Disease"/>
            <person name="Wu L."/>
            <person name="Ma J."/>
        </authorList>
    </citation>
    <scope>NUCLEOTIDE SEQUENCE [LARGE SCALE GENOMIC DNA]</scope>
    <source>
        <strain evidence="3">JCM 3399</strain>
    </source>
</reference>
<evidence type="ECO:0000313" key="3">
    <source>
        <dbReference type="Proteomes" id="UP000654471"/>
    </source>
</evidence>
<dbReference type="Proteomes" id="UP000654471">
    <property type="component" value="Unassembled WGS sequence"/>
</dbReference>
<evidence type="ECO:0000256" key="1">
    <source>
        <dbReference type="SAM" id="MobiDB-lite"/>
    </source>
</evidence>
<accession>A0ABQ2V584</accession>
<gene>
    <name evidence="2" type="ORF">GCM10010211_37310</name>
</gene>
<feature type="region of interest" description="Disordered" evidence="1">
    <location>
        <begin position="46"/>
        <end position="92"/>
    </location>
</feature>
<sequence>MSEDSCPPPPVPLATWNPARGVWETQQASLLCAHSVSYLDPWPTSGSTHDGACFAPPISEPRITEHGSSSPLGHPGGPPLLKTPTSNLATNG</sequence>
<proteinExistence type="predicted"/>
<comment type="caution">
    <text evidence="2">The sequence shown here is derived from an EMBL/GenBank/DDBJ whole genome shotgun (WGS) entry which is preliminary data.</text>
</comment>
<name>A0ABQ2V584_9ACTN</name>
<dbReference type="EMBL" id="BMRP01000012">
    <property type="protein sequence ID" value="GGU68490.1"/>
    <property type="molecule type" value="Genomic_DNA"/>
</dbReference>